<organism evidence="2 3">
    <name type="scientific">Candidatus Galacturonatibacter soehngenii</name>
    <dbReference type="NCBI Taxonomy" id="2307010"/>
    <lineage>
        <taxon>Bacteria</taxon>
        <taxon>Bacillati</taxon>
        <taxon>Bacillota</taxon>
        <taxon>Clostridia</taxon>
        <taxon>Lachnospirales</taxon>
        <taxon>Lachnospiraceae</taxon>
        <taxon>Candidatus Galacturonatibacter</taxon>
    </lineage>
</organism>
<dbReference type="EMBL" id="WAGX01000004">
    <property type="protein sequence ID" value="KAB1439943.1"/>
    <property type="molecule type" value="Genomic_DNA"/>
</dbReference>
<feature type="transmembrane region" description="Helical" evidence="1">
    <location>
        <begin position="494"/>
        <end position="512"/>
    </location>
</feature>
<dbReference type="AlphaFoldDB" id="A0A7V7QMV4"/>
<feature type="transmembrane region" description="Helical" evidence="1">
    <location>
        <begin position="321"/>
        <end position="346"/>
    </location>
</feature>
<protein>
    <submittedName>
        <fullName evidence="2">Uncharacterized protein</fullName>
    </submittedName>
</protein>
<proteinExistence type="predicted"/>
<name>A0A7V7QMV4_9FIRM</name>
<dbReference type="InterPro" id="IPR031584">
    <property type="entry name" value="Put_ABC_export"/>
</dbReference>
<gene>
    <name evidence="2" type="ORF">F7O84_06055</name>
</gene>
<feature type="transmembrane region" description="Helical" evidence="1">
    <location>
        <begin position="112"/>
        <end position="132"/>
    </location>
</feature>
<sequence>MRVLLYLFVKTTKNRIKKSLKKPATYLWAVFAVAYIAMIVGSLGTLIDTMKLGNPQGYTLIASLGIFFFLPANIVTYAKRKGLIFKQSEVHFVFPSPVSPKWVLLYAKIKQILLALLLNSIIAVVGVIYFNLSILQMLLYFVLAFVVESILECSLTIILYGNETLSKKHLTLLCRSLYLIIAALLGFGAYLFFKYQASWEIVQLFLSHPVVQSVPIIGWNIAFLRLIILGPTTLNVIGTILYVLTTLVLFVMAYKMKCGGEYYEDAMQFADDYAVRIAKNKKGEMGLPFKQKLGKATIVYKGKYAKAIFYRQLLEYKKNRFFIFGVVSLVNLIAGVAIAVFGYYNYDEVKEMSAFIIPGVSAYITFIFSGYATKWGKEISHPYTFLLPDSPARKLWYATLVEHIRALVDGALITIPASIFLRLNLIQIILSILVYMCLQANKLYLNVVTDAVIQRFLGTVGKQMFRVFVQGMIIGICALSAVLGGAFFRIEVGYLFMIIISVAITALLAVIASKSFENMESIE</sequence>
<keyword evidence="1" id="KW-0472">Membrane</keyword>
<feature type="transmembrane region" description="Helical" evidence="1">
    <location>
        <begin position="467"/>
        <end position="488"/>
    </location>
</feature>
<keyword evidence="3" id="KW-1185">Reference proteome</keyword>
<feature type="transmembrane region" description="Helical" evidence="1">
    <location>
        <begin position="172"/>
        <end position="193"/>
    </location>
</feature>
<reference evidence="2 3" key="2">
    <citation type="submission" date="2020-02" db="EMBL/GenBank/DDBJ databases">
        <title>Candidatus Galacturonibacter soehngenii shows hetero-acetogenic catabolism of galacturonic acid but lacks a canonical carbon monoxide dehydrogenase/acetyl-CoA synthase complex.</title>
        <authorList>
            <person name="Diender M."/>
            <person name="Stouten G.R."/>
            <person name="Petersen J.F."/>
            <person name="Nielsen P.H."/>
            <person name="Dueholm M.S."/>
            <person name="Pronk J.T."/>
            <person name="Van Loosdrecht M.C.M."/>
        </authorList>
    </citation>
    <scope>NUCLEOTIDE SEQUENCE [LARGE SCALE GENOMIC DNA]</scope>
    <source>
        <strain evidence="2">GalUA</strain>
    </source>
</reference>
<feature type="transmembrane region" description="Helical" evidence="1">
    <location>
        <begin position="25"/>
        <end position="47"/>
    </location>
</feature>
<dbReference type="Pfam" id="PF16962">
    <property type="entry name" value="ABC_export"/>
    <property type="match status" value="1"/>
</dbReference>
<evidence type="ECO:0000313" key="2">
    <source>
        <dbReference type="EMBL" id="KAB1439943.1"/>
    </source>
</evidence>
<comment type="caution">
    <text evidence="2">The sequence shown here is derived from an EMBL/GenBank/DDBJ whole genome shotgun (WGS) entry which is preliminary data.</text>
</comment>
<feature type="transmembrane region" description="Helical" evidence="1">
    <location>
        <begin position="138"/>
        <end position="160"/>
    </location>
</feature>
<feature type="transmembrane region" description="Helical" evidence="1">
    <location>
        <begin position="419"/>
        <end position="438"/>
    </location>
</feature>
<evidence type="ECO:0000256" key="1">
    <source>
        <dbReference type="SAM" id="Phobius"/>
    </source>
</evidence>
<evidence type="ECO:0000313" key="3">
    <source>
        <dbReference type="Proteomes" id="UP000461768"/>
    </source>
</evidence>
<feature type="transmembrane region" description="Helical" evidence="1">
    <location>
        <begin position="234"/>
        <end position="254"/>
    </location>
</feature>
<keyword evidence="1" id="KW-1133">Transmembrane helix</keyword>
<feature type="transmembrane region" description="Helical" evidence="1">
    <location>
        <begin position="59"/>
        <end position="78"/>
    </location>
</feature>
<feature type="transmembrane region" description="Helical" evidence="1">
    <location>
        <begin position="352"/>
        <end position="373"/>
    </location>
</feature>
<keyword evidence="1" id="KW-0812">Transmembrane</keyword>
<reference evidence="2 3" key="1">
    <citation type="submission" date="2019-09" db="EMBL/GenBank/DDBJ databases">
        <authorList>
            <person name="Valk L.C."/>
        </authorList>
    </citation>
    <scope>NUCLEOTIDE SEQUENCE [LARGE SCALE GENOMIC DNA]</scope>
    <source>
        <strain evidence="2">GalUA</strain>
    </source>
</reference>
<dbReference type="OrthoDB" id="816862at2"/>
<dbReference type="Proteomes" id="UP000461768">
    <property type="component" value="Unassembled WGS sequence"/>
</dbReference>
<dbReference type="RefSeq" id="WP_151143016.1">
    <property type="nucleotide sequence ID" value="NZ_WAGX01000004.1"/>
</dbReference>
<accession>A0A7V7QMV4</accession>